<keyword evidence="2" id="KW-0132">Cell division</keyword>
<dbReference type="HAMAP" id="MF_01805">
    <property type="entry name" value="ScpA"/>
    <property type="match status" value="1"/>
</dbReference>
<comment type="caution">
    <text evidence="3">The sequence shown here is derived from an EMBL/GenBank/DDBJ whole genome shotgun (WGS) entry which is preliminary data.</text>
</comment>
<proteinExistence type="inferred from homology"/>
<protein>
    <recommendedName>
        <fullName evidence="1 2">Segregation and condensation protein A</fullName>
    </recommendedName>
</protein>
<keyword evidence="4" id="KW-1185">Reference proteome</keyword>
<organism evidence="3 4">
    <name type="scientific">candidate division CSSED10-310 bacterium</name>
    <dbReference type="NCBI Taxonomy" id="2855610"/>
    <lineage>
        <taxon>Bacteria</taxon>
        <taxon>Bacteria division CSSED10-310</taxon>
    </lineage>
</organism>
<dbReference type="Proteomes" id="UP001594351">
    <property type="component" value="Unassembled WGS sequence"/>
</dbReference>
<evidence type="ECO:0000256" key="1">
    <source>
        <dbReference type="ARBA" id="ARBA00044777"/>
    </source>
</evidence>
<keyword evidence="2" id="KW-0159">Chromosome partition</keyword>
<comment type="subcellular location">
    <subcellularLocation>
        <location evidence="2">Cytoplasm</location>
    </subcellularLocation>
    <text evidence="2">Associated with two foci at the outer edges of the nucleoid region in young cells, and at four foci within both cell halves in older cells.</text>
</comment>
<dbReference type="Pfam" id="PF02616">
    <property type="entry name" value="SMC_ScpA"/>
    <property type="match status" value="1"/>
</dbReference>
<comment type="function">
    <text evidence="2">Participates in chromosomal partition during cell division. May act via the formation of a condensin-like complex containing Smc and ScpB that pull DNA away from mid-cell into both cell halves.</text>
</comment>
<sequence>MEEYYAVISRSGHWGKHRQYYGPYKGRESLPPEIVAGVMLKVPLPGDLWPWGKSITMAFKVALDIYEGPLELLLHLIKRQRLVITEVSLVKITHQFLETIDIMKEIDLDVAADFLRIAALLIDLKARELLPPVKPEQEEEMDEIQNLLLQLEELQKYKQIALLLHQKEDQQSKVWFHEEHNVEFEEIIEFKPSLYDLLKALKNVLTHVEEDEHLPPIRAEKYSVLERMNELLEHLAEKPILKFIDLFEKDKTKLKIILTFLALLELIRLNLVLCFQNEAFTPIVIHKNFQGVTPKLSGADQEYLLIDTERTNTRP</sequence>
<accession>A0ABV6YS13</accession>
<name>A0ABV6YS13_UNCC1</name>
<dbReference type="PANTHER" id="PTHR33969:SF2">
    <property type="entry name" value="SEGREGATION AND CONDENSATION PROTEIN A"/>
    <property type="match status" value="1"/>
</dbReference>
<evidence type="ECO:0000256" key="2">
    <source>
        <dbReference type="HAMAP-Rule" id="MF_01805"/>
    </source>
</evidence>
<evidence type="ECO:0000313" key="4">
    <source>
        <dbReference type="Proteomes" id="UP001594351"/>
    </source>
</evidence>
<keyword evidence="2" id="KW-0963">Cytoplasm</keyword>
<comment type="subunit">
    <text evidence="2">Component of a cohesin-like complex composed of ScpA, ScpB and the Smc homodimer, in which ScpA and ScpB bind to the head domain of Smc. The presence of the three proteins is required for the association of the complex with DNA.</text>
</comment>
<reference evidence="3 4" key="1">
    <citation type="submission" date="2024-09" db="EMBL/GenBank/DDBJ databases">
        <title>Laminarin stimulates single cell rates of sulfate reduction while oxygen inhibits transcriptomic activity in coastal marine sediment.</title>
        <authorList>
            <person name="Lindsay M."/>
            <person name="Orcutt B."/>
            <person name="Emerson D."/>
            <person name="Stepanauskas R."/>
            <person name="D'Angelo T."/>
        </authorList>
    </citation>
    <scope>NUCLEOTIDE SEQUENCE [LARGE SCALE GENOMIC DNA]</scope>
    <source>
        <strain evidence="3">SAG AM-311-K15</strain>
    </source>
</reference>
<gene>
    <name evidence="2" type="primary">scpA</name>
    <name evidence="3" type="ORF">ACFL27_02185</name>
</gene>
<comment type="similarity">
    <text evidence="2">Belongs to the ScpA family.</text>
</comment>
<dbReference type="InterPro" id="IPR003768">
    <property type="entry name" value="ScpA"/>
</dbReference>
<keyword evidence="2" id="KW-0131">Cell cycle</keyword>
<dbReference type="EMBL" id="JBHPBY010000015">
    <property type="protein sequence ID" value="MFC1848994.1"/>
    <property type="molecule type" value="Genomic_DNA"/>
</dbReference>
<dbReference type="PANTHER" id="PTHR33969">
    <property type="entry name" value="SEGREGATION AND CONDENSATION PROTEIN A"/>
    <property type="match status" value="1"/>
</dbReference>
<evidence type="ECO:0000313" key="3">
    <source>
        <dbReference type="EMBL" id="MFC1848994.1"/>
    </source>
</evidence>
<dbReference type="InterPro" id="IPR023093">
    <property type="entry name" value="ScpA-like_C"/>
</dbReference>
<dbReference type="Gene3D" id="6.10.250.2410">
    <property type="match status" value="1"/>
</dbReference>
<dbReference type="Gene3D" id="1.10.10.580">
    <property type="entry name" value="Structural maintenance of chromosome 1. Chain E"/>
    <property type="match status" value="1"/>
</dbReference>